<name>A0ACC0S051_POPTR</name>
<keyword evidence="2" id="KW-1185">Reference proteome</keyword>
<protein>
    <submittedName>
        <fullName evidence="1">Uncharacterized protein</fullName>
    </submittedName>
</protein>
<evidence type="ECO:0000313" key="2">
    <source>
        <dbReference type="Proteomes" id="UP000006729"/>
    </source>
</evidence>
<gene>
    <name evidence="1" type="ORF">POPTR_014G148050v4</name>
</gene>
<organism evidence="1 2">
    <name type="scientific">Populus trichocarpa</name>
    <name type="common">Western balsam poplar</name>
    <name type="synonym">Populus balsamifera subsp. trichocarpa</name>
    <dbReference type="NCBI Taxonomy" id="3694"/>
    <lineage>
        <taxon>Eukaryota</taxon>
        <taxon>Viridiplantae</taxon>
        <taxon>Streptophyta</taxon>
        <taxon>Embryophyta</taxon>
        <taxon>Tracheophyta</taxon>
        <taxon>Spermatophyta</taxon>
        <taxon>Magnoliopsida</taxon>
        <taxon>eudicotyledons</taxon>
        <taxon>Gunneridae</taxon>
        <taxon>Pentapetalae</taxon>
        <taxon>rosids</taxon>
        <taxon>fabids</taxon>
        <taxon>Malpighiales</taxon>
        <taxon>Salicaceae</taxon>
        <taxon>Saliceae</taxon>
        <taxon>Populus</taxon>
    </lineage>
</organism>
<proteinExistence type="predicted"/>
<accession>A0ACC0S051</accession>
<dbReference type="EMBL" id="CM009303">
    <property type="protein sequence ID" value="KAI9382562.1"/>
    <property type="molecule type" value="Genomic_DNA"/>
</dbReference>
<dbReference type="Proteomes" id="UP000006729">
    <property type="component" value="Chromosome 14"/>
</dbReference>
<reference evidence="1 2" key="1">
    <citation type="journal article" date="2006" name="Science">
        <title>The genome of black cottonwood, Populus trichocarpa (Torr. &amp; Gray).</title>
        <authorList>
            <person name="Tuskan G.A."/>
            <person name="Difazio S."/>
            <person name="Jansson S."/>
            <person name="Bohlmann J."/>
            <person name="Grigoriev I."/>
            <person name="Hellsten U."/>
            <person name="Putnam N."/>
            <person name="Ralph S."/>
            <person name="Rombauts S."/>
            <person name="Salamov A."/>
            <person name="Schein J."/>
            <person name="Sterck L."/>
            <person name="Aerts A."/>
            <person name="Bhalerao R.R."/>
            <person name="Bhalerao R.P."/>
            <person name="Blaudez D."/>
            <person name="Boerjan W."/>
            <person name="Brun A."/>
            <person name="Brunner A."/>
            <person name="Busov V."/>
            <person name="Campbell M."/>
            <person name="Carlson J."/>
            <person name="Chalot M."/>
            <person name="Chapman J."/>
            <person name="Chen G.L."/>
            <person name="Cooper D."/>
            <person name="Coutinho P.M."/>
            <person name="Couturier J."/>
            <person name="Covert S."/>
            <person name="Cronk Q."/>
            <person name="Cunningham R."/>
            <person name="Davis J."/>
            <person name="Degroeve S."/>
            <person name="Dejardin A."/>
            <person name="Depamphilis C."/>
            <person name="Detter J."/>
            <person name="Dirks B."/>
            <person name="Dubchak I."/>
            <person name="Duplessis S."/>
            <person name="Ehlting J."/>
            <person name="Ellis B."/>
            <person name="Gendler K."/>
            <person name="Goodstein D."/>
            <person name="Gribskov M."/>
            <person name="Grimwood J."/>
            <person name="Groover A."/>
            <person name="Gunter L."/>
            <person name="Hamberger B."/>
            <person name="Heinze B."/>
            <person name="Helariutta Y."/>
            <person name="Henrissat B."/>
            <person name="Holligan D."/>
            <person name="Holt R."/>
            <person name="Huang W."/>
            <person name="Islam-Faridi N."/>
            <person name="Jones S."/>
            <person name="Jones-Rhoades M."/>
            <person name="Jorgensen R."/>
            <person name="Joshi C."/>
            <person name="Kangasjarvi J."/>
            <person name="Karlsson J."/>
            <person name="Kelleher C."/>
            <person name="Kirkpatrick R."/>
            <person name="Kirst M."/>
            <person name="Kohler A."/>
            <person name="Kalluri U."/>
            <person name="Larimer F."/>
            <person name="Leebens-Mack J."/>
            <person name="Leple J.C."/>
            <person name="Locascio P."/>
            <person name="Lou Y."/>
            <person name="Lucas S."/>
            <person name="Martin F."/>
            <person name="Montanini B."/>
            <person name="Napoli C."/>
            <person name="Nelson D.R."/>
            <person name="Nelson C."/>
            <person name="Nieminen K."/>
            <person name="Nilsson O."/>
            <person name="Pereda V."/>
            <person name="Peter G."/>
            <person name="Philippe R."/>
            <person name="Pilate G."/>
            <person name="Poliakov A."/>
            <person name="Razumovskaya J."/>
            <person name="Richardson P."/>
            <person name="Rinaldi C."/>
            <person name="Ritland K."/>
            <person name="Rouze P."/>
            <person name="Ryaboy D."/>
            <person name="Schmutz J."/>
            <person name="Schrader J."/>
            <person name="Segerman B."/>
            <person name="Shin H."/>
            <person name="Siddiqui A."/>
            <person name="Sterky F."/>
            <person name="Terry A."/>
            <person name="Tsai C.J."/>
            <person name="Uberbacher E."/>
            <person name="Unneberg P."/>
            <person name="Vahala J."/>
            <person name="Wall K."/>
            <person name="Wessler S."/>
            <person name="Yang G."/>
            <person name="Yin T."/>
            <person name="Douglas C."/>
            <person name="Marra M."/>
            <person name="Sandberg G."/>
            <person name="Van de Peer Y."/>
            <person name="Rokhsar D."/>
        </authorList>
    </citation>
    <scope>NUCLEOTIDE SEQUENCE [LARGE SCALE GENOMIC DNA]</scope>
    <source>
        <strain evidence="2">cv. Nisqually</strain>
    </source>
</reference>
<evidence type="ECO:0000313" key="1">
    <source>
        <dbReference type="EMBL" id="KAI9382562.1"/>
    </source>
</evidence>
<sequence>MSAHPDVPGEPTTGTALLETATAAVQSFGPAKKIHQHLCAFHFYSHDMTRQVEAHHFLWPPERGNAPMPDIQ</sequence>
<comment type="caution">
    <text evidence="1">The sequence shown here is derived from an EMBL/GenBank/DDBJ whole genome shotgun (WGS) entry which is preliminary data.</text>
</comment>